<comment type="caution">
    <text evidence="2">The sequence shown here is derived from an EMBL/GenBank/DDBJ whole genome shotgun (WGS) entry which is preliminary data.</text>
</comment>
<organism evidence="2 3">
    <name type="scientific">Pocillopora meandrina</name>
    <dbReference type="NCBI Taxonomy" id="46732"/>
    <lineage>
        <taxon>Eukaryota</taxon>
        <taxon>Metazoa</taxon>
        <taxon>Cnidaria</taxon>
        <taxon>Anthozoa</taxon>
        <taxon>Hexacorallia</taxon>
        <taxon>Scleractinia</taxon>
        <taxon>Astrocoeniina</taxon>
        <taxon>Pocilloporidae</taxon>
        <taxon>Pocillopora</taxon>
    </lineage>
</organism>
<sequence length="290" mass="32645">MIPSAVPTQLSGSTQVEEMLIAKALPIMHIYIKPVLILSIPQPGGQRGYSGHTINLPQNVSELAQSLPRYPKDLSITIVKAKGKGNFVKNLSIRRQVVSDAIHWLIKNNPHYSDIELNYNALNSLPENDVPSELLSIETDDTTTDDNKTPLPDFGPVSSEEDIVYDSNTDSSSFLPVNDTHQQEIDFIRNNLSQGQINWPTLDNSPLNEYVTPYLATMAFPTLFPDGKGDPTNSAILKNATLKEKVKHLIKFAEKKDSKWIYRFANHPRFSYWALNMIQRKQILQQTGIF</sequence>
<proteinExistence type="predicted"/>
<feature type="domain" description="DUF6570" evidence="1">
    <location>
        <begin position="3"/>
        <end position="123"/>
    </location>
</feature>
<dbReference type="EMBL" id="CALNXJ010000001">
    <property type="protein sequence ID" value="CAH3031337.1"/>
    <property type="molecule type" value="Genomic_DNA"/>
</dbReference>
<evidence type="ECO:0000313" key="2">
    <source>
        <dbReference type="EMBL" id="CAH3031337.1"/>
    </source>
</evidence>
<gene>
    <name evidence="2" type="ORF">PMEA_00000025</name>
</gene>
<protein>
    <recommendedName>
        <fullName evidence="1">DUF6570 domain-containing protein</fullName>
    </recommendedName>
</protein>
<dbReference type="Pfam" id="PF20209">
    <property type="entry name" value="DUF6570"/>
    <property type="match status" value="1"/>
</dbReference>
<dbReference type="InterPro" id="IPR046700">
    <property type="entry name" value="DUF6570"/>
</dbReference>
<keyword evidence="3" id="KW-1185">Reference proteome</keyword>
<dbReference type="Proteomes" id="UP001159428">
    <property type="component" value="Unassembled WGS sequence"/>
</dbReference>
<evidence type="ECO:0000313" key="3">
    <source>
        <dbReference type="Proteomes" id="UP001159428"/>
    </source>
</evidence>
<dbReference type="AlphaFoldDB" id="A0AAU9VL76"/>
<name>A0AAU9VL76_9CNID</name>
<reference evidence="2 3" key="1">
    <citation type="submission" date="2022-05" db="EMBL/GenBank/DDBJ databases">
        <authorList>
            <consortium name="Genoscope - CEA"/>
            <person name="William W."/>
        </authorList>
    </citation>
    <scope>NUCLEOTIDE SEQUENCE [LARGE SCALE GENOMIC DNA]</scope>
</reference>
<accession>A0AAU9VL76</accession>
<evidence type="ECO:0000259" key="1">
    <source>
        <dbReference type="Pfam" id="PF20209"/>
    </source>
</evidence>